<name>A0AAV0J7H8_9ROSI</name>
<dbReference type="PANTHER" id="PTHR11886:SF56">
    <property type="entry name" value="OS02G0580400 PROTEIN"/>
    <property type="match status" value="1"/>
</dbReference>
<evidence type="ECO:0000313" key="3">
    <source>
        <dbReference type="Proteomes" id="UP001154282"/>
    </source>
</evidence>
<dbReference type="GO" id="GO:0045505">
    <property type="term" value="F:dynein intermediate chain binding"/>
    <property type="evidence" value="ECO:0007669"/>
    <property type="project" value="TreeGrafter"/>
</dbReference>
<dbReference type="Gene3D" id="3.30.740.10">
    <property type="entry name" value="Protein Inhibitor Of Neuronal Nitric Oxide Synthase"/>
    <property type="match status" value="1"/>
</dbReference>
<comment type="caution">
    <text evidence="2">The sequence shown here is derived from an EMBL/GenBank/DDBJ whole genome shotgun (WGS) entry which is preliminary data.</text>
</comment>
<dbReference type="SUPFAM" id="SSF54648">
    <property type="entry name" value="DLC"/>
    <property type="match status" value="1"/>
</dbReference>
<dbReference type="GO" id="GO:0007017">
    <property type="term" value="P:microtubule-based process"/>
    <property type="evidence" value="ECO:0007669"/>
    <property type="project" value="InterPro"/>
</dbReference>
<proteinExistence type="predicted"/>
<dbReference type="SMART" id="SM01375">
    <property type="entry name" value="Dynein_light"/>
    <property type="match status" value="1"/>
</dbReference>
<dbReference type="EMBL" id="CAMGYJ010000004">
    <property type="protein sequence ID" value="CAI0404819.1"/>
    <property type="molecule type" value="Genomic_DNA"/>
</dbReference>
<keyword evidence="3" id="KW-1185">Reference proteome</keyword>
<dbReference type="AlphaFoldDB" id="A0AAV0J7H8"/>
<dbReference type="Pfam" id="PF01221">
    <property type="entry name" value="Dynein_light"/>
    <property type="match status" value="1"/>
</dbReference>
<evidence type="ECO:0000313" key="2">
    <source>
        <dbReference type="EMBL" id="CAI0404819.1"/>
    </source>
</evidence>
<feature type="region of interest" description="Disordered" evidence="1">
    <location>
        <begin position="1"/>
        <end position="35"/>
    </location>
</feature>
<accession>A0AAV0J7H8</accession>
<dbReference type="InterPro" id="IPR001372">
    <property type="entry name" value="Dynein_light_chain_typ-1/2"/>
</dbReference>
<dbReference type="PANTHER" id="PTHR11886">
    <property type="entry name" value="DYNEIN LIGHT CHAIN"/>
    <property type="match status" value="1"/>
</dbReference>
<evidence type="ECO:0008006" key="4">
    <source>
        <dbReference type="Google" id="ProtNLM"/>
    </source>
</evidence>
<dbReference type="Proteomes" id="UP001154282">
    <property type="component" value="Unassembled WGS sequence"/>
</dbReference>
<organism evidence="2 3">
    <name type="scientific">Linum tenue</name>
    <dbReference type="NCBI Taxonomy" id="586396"/>
    <lineage>
        <taxon>Eukaryota</taxon>
        <taxon>Viridiplantae</taxon>
        <taxon>Streptophyta</taxon>
        <taxon>Embryophyta</taxon>
        <taxon>Tracheophyta</taxon>
        <taxon>Spermatophyta</taxon>
        <taxon>Magnoliopsida</taxon>
        <taxon>eudicotyledons</taxon>
        <taxon>Gunneridae</taxon>
        <taxon>Pentapetalae</taxon>
        <taxon>rosids</taxon>
        <taxon>fabids</taxon>
        <taxon>Malpighiales</taxon>
        <taxon>Linaceae</taxon>
        <taxon>Linum</taxon>
    </lineage>
</organism>
<gene>
    <name evidence="2" type="ORF">LITE_LOCUS12634</name>
</gene>
<evidence type="ECO:0000256" key="1">
    <source>
        <dbReference type="SAM" id="MobiDB-lite"/>
    </source>
</evidence>
<dbReference type="GO" id="GO:0005868">
    <property type="term" value="C:cytoplasmic dynein complex"/>
    <property type="evidence" value="ECO:0007669"/>
    <property type="project" value="TreeGrafter"/>
</dbReference>
<protein>
    <recommendedName>
        <fullName evidence="4">Dynein light chain</fullName>
    </recommendedName>
</protein>
<reference evidence="2" key="1">
    <citation type="submission" date="2022-08" db="EMBL/GenBank/DDBJ databases">
        <authorList>
            <person name="Gutierrez-Valencia J."/>
        </authorList>
    </citation>
    <scope>NUCLEOTIDE SEQUENCE</scope>
</reference>
<feature type="compositionally biased region" description="Basic and acidic residues" evidence="1">
    <location>
        <begin position="1"/>
        <end position="25"/>
    </location>
</feature>
<dbReference type="InterPro" id="IPR037177">
    <property type="entry name" value="DLC_sf"/>
</dbReference>
<sequence>MEELRAETGGREEKRKSTTLEKHNDGAMVQYFQPPPPRPPRLLAVPAVVRRAAANHEVKLAAIAVDFNVRLRSADMPGTMQERAFRSTRAFLDACPDKRPNPTLLAMFLKKFLWGDQEFDGAYGPAWHCIAGKSFGSFVTHANGGFVYFSVDNLCFLLFKTEVRPVLKPKPPRLLKLTIKD</sequence>